<evidence type="ECO:0000313" key="2">
    <source>
        <dbReference type="EMBL" id="TDH71938.1"/>
    </source>
</evidence>
<evidence type="ECO:0000256" key="1">
    <source>
        <dbReference type="SAM" id="MobiDB-lite"/>
    </source>
</evidence>
<dbReference type="AlphaFoldDB" id="A0A976IHL4"/>
<protein>
    <submittedName>
        <fullName evidence="2">Uncharacterized protein</fullName>
    </submittedName>
</protein>
<dbReference type="RefSeq" id="XP_067821437.1">
    <property type="nucleotide sequence ID" value="XM_067961475.1"/>
</dbReference>
<reference evidence="2 3" key="1">
    <citation type="journal article" date="2021" name="Genome Biol.">
        <title>AFLAP: assembly-free linkage analysis pipeline using k-mers from genome sequencing data.</title>
        <authorList>
            <person name="Fletcher K."/>
            <person name="Zhang L."/>
            <person name="Gil J."/>
            <person name="Han R."/>
            <person name="Cavanaugh K."/>
            <person name="Michelmore R."/>
        </authorList>
    </citation>
    <scope>NUCLEOTIDE SEQUENCE [LARGE SCALE GENOMIC DNA]</scope>
    <source>
        <strain evidence="2 3">SF5</strain>
    </source>
</reference>
<name>A0A976IHL4_BRELC</name>
<feature type="compositionally biased region" description="Polar residues" evidence="1">
    <location>
        <begin position="40"/>
        <end position="54"/>
    </location>
</feature>
<dbReference type="GeneID" id="94347146"/>
<accession>A0A976IHL4</accession>
<dbReference type="Proteomes" id="UP000294530">
    <property type="component" value="Unassembled WGS sequence"/>
</dbReference>
<proteinExistence type="predicted"/>
<gene>
    <name evidence="2" type="ORF">CCR75_003379</name>
</gene>
<feature type="region of interest" description="Disordered" evidence="1">
    <location>
        <begin position="1"/>
        <end position="69"/>
    </location>
</feature>
<sequence>MPATPDEMGPRNGEGFRKSSNNDTQHSESESSRGLLQEAGPQNLTIKHQSTENLLTECGPRSFSADRRN</sequence>
<comment type="caution">
    <text evidence="2">The sequence shown here is derived from an EMBL/GenBank/DDBJ whole genome shotgun (WGS) entry which is preliminary data.</text>
</comment>
<dbReference type="EMBL" id="SHOA02000038">
    <property type="protein sequence ID" value="TDH71938.1"/>
    <property type="molecule type" value="Genomic_DNA"/>
</dbReference>
<keyword evidence="3" id="KW-1185">Reference proteome</keyword>
<organism evidence="2 3">
    <name type="scientific">Bremia lactucae</name>
    <name type="common">Lettuce downy mildew</name>
    <dbReference type="NCBI Taxonomy" id="4779"/>
    <lineage>
        <taxon>Eukaryota</taxon>
        <taxon>Sar</taxon>
        <taxon>Stramenopiles</taxon>
        <taxon>Oomycota</taxon>
        <taxon>Peronosporomycetes</taxon>
        <taxon>Peronosporales</taxon>
        <taxon>Peronosporaceae</taxon>
        <taxon>Bremia</taxon>
    </lineage>
</organism>
<dbReference type="KEGG" id="blac:94347146"/>
<evidence type="ECO:0000313" key="3">
    <source>
        <dbReference type="Proteomes" id="UP000294530"/>
    </source>
</evidence>